<sequence length="456" mass="52296">MSRLIELVKRAYRFVRFDVWRITESELTKSKRVSYRLVKTIVLAVRGFLNDELNQKASALTYSLLFAIVPIIAIVLAIAKGFGFESTVEEWLNRSLIGNTDLVPIVMGFVERYLETARGGYFLGIGIIVLLWSVTSFFYQVESSFNSIWQVRKSRSIIRQFTSYLSIVLIIPILIVVSNGFSIFFNAKLPELQAIKIISPLVTFTIKLVPFVIMWIVFTLLYWVIPNVKVRFWSAAISGLVSGTAFQLFQMLYIWGQVYLTRYNVVYGSFAAVPLLLLWLQISGVIILLGAEISYAAQNVRNFDYEVDTKNISRRYKDYIALYITYLVVKRFEHGQKPLTAERISLKNHLPIRLVTQILHELVEEKILIEVYTDGSVDKTYQPAIDINKLTVDMLFSRIDAHGAEQFLNAPTPEMIKFWHKMIGIKTYVEPGSVNLLIKDLLPEEKTTEQDVSSAH</sequence>
<accession>A0A9D9HSH7</accession>
<dbReference type="GO" id="GO:0005886">
    <property type="term" value="C:plasma membrane"/>
    <property type="evidence" value="ECO:0007669"/>
    <property type="project" value="UniProtKB-SubCell"/>
</dbReference>
<dbReference type="Pfam" id="PF03631">
    <property type="entry name" value="Virul_fac_BrkB"/>
    <property type="match status" value="1"/>
</dbReference>
<keyword evidence="2" id="KW-1003">Cell membrane</keyword>
<feature type="transmembrane region" description="Helical" evidence="6">
    <location>
        <begin position="232"/>
        <end position="255"/>
    </location>
</feature>
<name>A0A9D9HSH7_9BACT</name>
<feature type="transmembrane region" description="Helical" evidence="6">
    <location>
        <begin position="197"/>
        <end position="225"/>
    </location>
</feature>
<organism evidence="7 8">
    <name type="scientific">Candidatus Gallipaludibacter merdavium</name>
    <dbReference type="NCBI Taxonomy" id="2840839"/>
    <lineage>
        <taxon>Bacteria</taxon>
        <taxon>Pseudomonadati</taxon>
        <taxon>Bacteroidota</taxon>
        <taxon>Bacteroidia</taxon>
        <taxon>Bacteroidales</taxon>
        <taxon>Candidatus Gallipaludibacter</taxon>
    </lineage>
</organism>
<evidence type="ECO:0000256" key="5">
    <source>
        <dbReference type="ARBA" id="ARBA00023136"/>
    </source>
</evidence>
<evidence type="ECO:0000313" key="7">
    <source>
        <dbReference type="EMBL" id="MBO8459397.1"/>
    </source>
</evidence>
<evidence type="ECO:0000313" key="8">
    <source>
        <dbReference type="Proteomes" id="UP000823641"/>
    </source>
</evidence>
<reference evidence="7" key="2">
    <citation type="journal article" date="2021" name="PeerJ">
        <title>Extensive microbial diversity within the chicken gut microbiome revealed by metagenomics and culture.</title>
        <authorList>
            <person name="Gilroy R."/>
            <person name="Ravi A."/>
            <person name="Getino M."/>
            <person name="Pursley I."/>
            <person name="Horton D.L."/>
            <person name="Alikhan N.F."/>
            <person name="Baker D."/>
            <person name="Gharbi K."/>
            <person name="Hall N."/>
            <person name="Watson M."/>
            <person name="Adriaenssens E.M."/>
            <person name="Foster-Nyarko E."/>
            <person name="Jarju S."/>
            <person name="Secka A."/>
            <person name="Antonio M."/>
            <person name="Oren A."/>
            <person name="Chaudhuri R.R."/>
            <person name="La Ragione R."/>
            <person name="Hildebrand F."/>
            <person name="Pallen M.J."/>
        </authorList>
    </citation>
    <scope>NUCLEOTIDE SEQUENCE</scope>
    <source>
        <strain evidence="7">G3-3990</strain>
    </source>
</reference>
<keyword evidence="3 6" id="KW-0812">Transmembrane</keyword>
<feature type="transmembrane region" description="Helical" evidence="6">
    <location>
        <begin position="267"/>
        <end position="291"/>
    </location>
</feature>
<dbReference type="Proteomes" id="UP000823641">
    <property type="component" value="Unassembled WGS sequence"/>
</dbReference>
<feature type="transmembrane region" description="Helical" evidence="6">
    <location>
        <begin position="59"/>
        <end position="79"/>
    </location>
</feature>
<feature type="transmembrane region" description="Helical" evidence="6">
    <location>
        <begin position="161"/>
        <end position="185"/>
    </location>
</feature>
<dbReference type="EMBL" id="JADIMG010000035">
    <property type="protein sequence ID" value="MBO8459397.1"/>
    <property type="molecule type" value="Genomic_DNA"/>
</dbReference>
<keyword evidence="5 6" id="KW-0472">Membrane</keyword>
<proteinExistence type="predicted"/>
<dbReference type="PANTHER" id="PTHR30213:SF0">
    <property type="entry name" value="UPF0761 MEMBRANE PROTEIN YIHY"/>
    <property type="match status" value="1"/>
</dbReference>
<comment type="caution">
    <text evidence="7">The sequence shown here is derived from an EMBL/GenBank/DDBJ whole genome shotgun (WGS) entry which is preliminary data.</text>
</comment>
<keyword evidence="4 6" id="KW-1133">Transmembrane helix</keyword>
<evidence type="ECO:0000256" key="4">
    <source>
        <dbReference type="ARBA" id="ARBA00022989"/>
    </source>
</evidence>
<comment type="subcellular location">
    <subcellularLocation>
        <location evidence="1">Cell membrane</location>
        <topology evidence="1">Multi-pass membrane protein</topology>
    </subcellularLocation>
</comment>
<protein>
    <submittedName>
        <fullName evidence="7">YihY/virulence factor BrkB family protein</fullName>
    </submittedName>
</protein>
<evidence type="ECO:0000256" key="2">
    <source>
        <dbReference type="ARBA" id="ARBA00022475"/>
    </source>
</evidence>
<evidence type="ECO:0000256" key="6">
    <source>
        <dbReference type="SAM" id="Phobius"/>
    </source>
</evidence>
<dbReference type="PANTHER" id="PTHR30213">
    <property type="entry name" value="INNER MEMBRANE PROTEIN YHJD"/>
    <property type="match status" value="1"/>
</dbReference>
<gene>
    <name evidence="7" type="ORF">IAA73_03575</name>
</gene>
<evidence type="ECO:0000256" key="1">
    <source>
        <dbReference type="ARBA" id="ARBA00004651"/>
    </source>
</evidence>
<evidence type="ECO:0000256" key="3">
    <source>
        <dbReference type="ARBA" id="ARBA00022692"/>
    </source>
</evidence>
<reference evidence="7" key="1">
    <citation type="submission" date="2020-10" db="EMBL/GenBank/DDBJ databases">
        <authorList>
            <person name="Gilroy R."/>
        </authorList>
    </citation>
    <scope>NUCLEOTIDE SEQUENCE</scope>
    <source>
        <strain evidence="7">G3-3990</strain>
    </source>
</reference>
<feature type="transmembrane region" description="Helical" evidence="6">
    <location>
        <begin position="121"/>
        <end position="141"/>
    </location>
</feature>
<dbReference type="AlphaFoldDB" id="A0A9D9HSH7"/>
<dbReference type="NCBIfam" id="TIGR00765">
    <property type="entry name" value="yihY_not_rbn"/>
    <property type="match status" value="1"/>
</dbReference>
<dbReference type="InterPro" id="IPR017039">
    <property type="entry name" value="Virul_fac_BrkB"/>
</dbReference>